<feature type="compositionally biased region" description="Basic and acidic residues" evidence="2">
    <location>
        <begin position="307"/>
        <end position="317"/>
    </location>
</feature>
<keyword evidence="1" id="KW-0175">Coiled coil</keyword>
<dbReference type="AlphaFoldDB" id="A0A024GN52"/>
<dbReference type="EMBL" id="CAIX01000209">
    <property type="protein sequence ID" value="CCI48218.1"/>
    <property type="molecule type" value="Genomic_DNA"/>
</dbReference>
<evidence type="ECO:0000313" key="4">
    <source>
        <dbReference type="Proteomes" id="UP000053237"/>
    </source>
</evidence>
<feature type="region of interest" description="Disordered" evidence="2">
    <location>
        <begin position="588"/>
        <end position="616"/>
    </location>
</feature>
<feature type="region of interest" description="Disordered" evidence="2">
    <location>
        <begin position="297"/>
        <end position="319"/>
    </location>
</feature>
<feature type="compositionally biased region" description="Polar residues" evidence="2">
    <location>
        <begin position="297"/>
        <end position="306"/>
    </location>
</feature>
<feature type="region of interest" description="Disordered" evidence="2">
    <location>
        <begin position="1"/>
        <end position="52"/>
    </location>
</feature>
<reference evidence="3 4" key="1">
    <citation type="submission" date="2012-05" db="EMBL/GenBank/DDBJ databases">
        <title>Recombination and specialization in a pathogen metapopulation.</title>
        <authorList>
            <person name="Gardiner A."/>
            <person name="Kemen E."/>
            <person name="Schultz-Larsen T."/>
            <person name="MacLean D."/>
            <person name="Van Oosterhout C."/>
            <person name="Jones J.D.G."/>
        </authorList>
    </citation>
    <scope>NUCLEOTIDE SEQUENCE [LARGE SCALE GENOMIC DNA]</scope>
    <source>
        <strain evidence="3 4">Ac Nc2</strain>
    </source>
</reference>
<feature type="compositionally biased region" description="Polar residues" evidence="2">
    <location>
        <begin position="8"/>
        <end position="19"/>
    </location>
</feature>
<dbReference type="InParanoid" id="A0A024GN52"/>
<evidence type="ECO:0000256" key="2">
    <source>
        <dbReference type="SAM" id="MobiDB-lite"/>
    </source>
</evidence>
<dbReference type="GO" id="GO:0003341">
    <property type="term" value="P:cilium movement"/>
    <property type="evidence" value="ECO:0007669"/>
    <property type="project" value="InterPro"/>
</dbReference>
<dbReference type="OrthoDB" id="162608at2759"/>
<dbReference type="GO" id="GO:0036158">
    <property type="term" value="P:outer dynein arm assembly"/>
    <property type="evidence" value="ECO:0007669"/>
    <property type="project" value="InterPro"/>
</dbReference>
<feature type="compositionally biased region" description="Polar residues" evidence="2">
    <location>
        <begin position="520"/>
        <end position="532"/>
    </location>
</feature>
<dbReference type="PANTHER" id="PTHR46518">
    <property type="entry name" value="COILED-COIL DOMAIN-CONTAINING PROTEIN 151"/>
    <property type="match status" value="1"/>
</dbReference>
<dbReference type="Proteomes" id="UP000053237">
    <property type="component" value="Unassembled WGS sequence"/>
</dbReference>
<comment type="caution">
    <text evidence="3">The sequence shown here is derived from an EMBL/GenBank/DDBJ whole genome shotgun (WGS) entry which is preliminary data.</text>
</comment>
<protein>
    <submittedName>
        <fullName evidence="3">Uncharacterized protein</fullName>
    </submittedName>
</protein>
<dbReference type="GO" id="GO:0035253">
    <property type="term" value="C:ciliary rootlet"/>
    <property type="evidence" value="ECO:0007669"/>
    <property type="project" value="TreeGrafter"/>
</dbReference>
<sequence length="645" mass="73197">MEKISEEGTPNSDTALDGSQTERIRGTYGGRQRWLTDSQTGPNTGNSSSIYASPRPSYNTYEVLLFYMSISILTLCSKLNASGVSSFLTSMGYLVGEETQFVDKEVNEVSSLRRVRRYALYLGFGILNSRPVQEFDALYSTNAKKEKEIRRLENEIQIMSSTMGARVDDSLQTQARISNIENKSALYESKLEEETSDRGVYNHMIQRLTDEALEARKATLEKEKTLVDLENEVANTMASLIAARQEETAAKLLYQKMVNEFKQARHENYRASDDVNHAVNQTQLMHDLVEQRQCTRAKYSQQTMGESRQKESRRLRNESQAQMQYFSQLQKELAEVQSRLTFSEAEYKNILEAAGTADLNKIIEKYNNREETLKALMEEHATADVKMRKLRDKHNFLKDSLNDHRNTAVNTRTVYQDMDSTGDKLKEIEKDSTVLTEKCNRANVMIDAFRACLLKCLHRLSTVQGSKDDEVLITLNRAADSSAIDLLHTVENKLGEVLDVINRERAERELHRTDVGGGNHSHNGNTDISNEKVNPATRGPEPSESEEHFILRMSSTNTSASNIRVRPKSVQLVRRYTMMNGGIAQNGAEHKNAVDNPETQQENEEILHNGGGKDTIISRETRKKLVGLIVNRARRGKTPMQSHHR</sequence>
<proteinExistence type="predicted"/>
<name>A0A024GN52_9STRA</name>
<dbReference type="GO" id="GO:0097542">
    <property type="term" value="C:ciliary tip"/>
    <property type="evidence" value="ECO:0007669"/>
    <property type="project" value="TreeGrafter"/>
</dbReference>
<feature type="compositionally biased region" description="Polar residues" evidence="2">
    <location>
        <begin position="35"/>
        <end position="52"/>
    </location>
</feature>
<evidence type="ECO:0000256" key="1">
    <source>
        <dbReference type="SAM" id="Coils"/>
    </source>
</evidence>
<feature type="coiled-coil region" evidence="1">
    <location>
        <begin position="326"/>
        <end position="407"/>
    </location>
</feature>
<feature type="region of interest" description="Disordered" evidence="2">
    <location>
        <begin position="512"/>
        <end position="545"/>
    </location>
</feature>
<organism evidence="3 4">
    <name type="scientific">Albugo candida</name>
    <dbReference type="NCBI Taxonomy" id="65357"/>
    <lineage>
        <taxon>Eukaryota</taxon>
        <taxon>Sar</taxon>
        <taxon>Stramenopiles</taxon>
        <taxon>Oomycota</taxon>
        <taxon>Peronosporomycetes</taxon>
        <taxon>Albuginales</taxon>
        <taxon>Albuginaceae</taxon>
        <taxon>Albugo</taxon>
    </lineage>
</organism>
<gene>
    <name evidence="3" type="ORF">BN9_092800</name>
</gene>
<dbReference type="PANTHER" id="PTHR46518:SF1">
    <property type="entry name" value="OUTER DYNEIN ARM-DOCKING COMPLEX SUBUNIT 3"/>
    <property type="match status" value="1"/>
</dbReference>
<keyword evidence="4" id="KW-1185">Reference proteome</keyword>
<dbReference type="GO" id="GO:0036064">
    <property type="term" value="C:ciliary basal body"/>
    <property type="evidence" value="ECO:0007669"/>
    <property type="project" value="TreeGrafter"/>
</dbReference>
<evidence type="ECO:0000313" key="3">
    <source>
        <dbReference type="EMBL" id="CCI48218.1"/>
    </source>
</evidence>
<feature type="coiled-coil region" evidence="1">
    <location>
        <begin position="135"/>
        <end position="197"/>
    </location>
</feature>
<accession>A0A024GN52</accession>
<dbReference type="InterPro" id="IPR033192">
    <property type="entry name" value="ODAD3"/>
</dbReference>